<dbReference type="InterPro" id="IPR019931">
    <property type="entry name" value="LPXTG_anchor"/>
</dbReference>
<dbReference type="PROSITE" id="PS50847">
    <property type="entry name" value="GRAM_POS_ANCHORING"/>
    <property type="match status" value="1"/>
</dbReference>
<keyword evidence="3" id="KW-0572">Peptidoglycan-anchor</keyword>
<keyword evidence="5" id="KW-0812">Transmembrane</keyword>
<feature type="compositionally biased region" description="Low complexity" evidence="4">
    <location>
        <begin position="145"/>
        <end position="164"/>
    </location>
</feature>
<sequence length="213" mass="22683">MNRQFVLSQILIIPLLLFLYISLFAPNTVYATELPSFPFCSNPQGEIKVSYDSGTHGVVGSQTQYQGKDTVYFVGENNYLQCLCTDQGEGIQTGWLKLGNLSNNEIDELRNEGWQYVPDGTLWGLAGGDYLAKNSPYSCNGEGGNTTPTLTPTPTSSTISSTSGDPGIGGSVIAASAPLLAATGTSTLFYSLLAFGLASFGLGLVLRKKDKIN</sequence>
<dbReference type="Proteomes" id="UP000034793">
    <property type="component" value="Unassembled WGS sequence"/>
</dbReference>
<feature type="domain" description="Gram-positive cocci surface proteins LPxTG" evidence="6">
    <location>
        <begin position="180"/>
        <end position="213"/>
    </location>
</feature>
<gene>
    <name evidence="7" type="ORF">UT61_C0006G0005</name>
</gene>
<keyword evidence="5" id="KW-1133">Transmembrane helix</keyword>
<keyword evidence="2" id="KW-0964">Secreted</keyword>
<evidence type="ECO:0000256" key="1">
    <source>
        <dbReference type="ARBA" id="ARBA00022512"/>
    </source>
</evidence>
<feature type="transmembrane region" description="Helical" evidence="5">
    <location>
        <begin position="188"/>
        <end position="206"/>
    </location>
</feature>
<protein>
    <recommendedName>
        <fullName evidence="6">Gram-positive cocci surface proteins LPxTG domain-containing protein</fullName>
    </recommendedName>
</protein>
<feature type="region of interest" description="Disordered" evidence="4">
    <location>
        <begin position="142"/>
        <end position="164"/>
    </location>
</feature>
<evidence type="ECO:0000256" key="3">
    <source>
        <dbReference type="ARBA" id="ARBA00023088"/>
    </source>
</evidence>
<name>A0A0G0PQL5_9BACT</name>
<evidence type="ECO:0000313" key="8">
    <source>
        <dbReference type="Proteomes" id="UP000034793"/>
    </source>
</evidence>
<reference evidence="7 8" key="1">
    <citation type="journal article" date="2015" name="Nature">
        <title>rRNA introns, odd ribosomes, and small enigmatic genomes across a large radiation of phyla.</title>
        <authorList>
            <person name="Brown C.T."/>
            <person name="Hug L.A."/>
            <person name="Thomas B.C."/>
            <person name="Sharon I."/>
            <person name="Castelle C.J."/>
            <person name="Singh A."/>
            <person name="Wilkins M.J."/>
            <person name="Williams K.H."/>
            <person name="Banfield J.F."/>
        </authorList>
    </citation>
    <scope>NUCLEOTIDE SEQUENCE [LARGE SCALE GENOMIC DNA]</scope>
</reference>
<evidence type="ECO:0000256" key="2">
    <source>
        <dbReference type="ARBA" id="ARBA00022525"/>
    </source>
</evidence>
<evidence type="ECO:0000259" key="6">
    <source>
        <dbReference type="PROSITE" id="PS50847"/>
    </source>
</evidence>
<proteinExistence type="predicted"/>
<comment type="caution">
    <text evidence="7">The sequence shown here is derived from an EMBL/GenBank/DDBJ whole genome shotgun (WGS) entry which is preliminary data.</text>
</comment>
<dbReference type="AlphaFoldDB" id="A0A0G0PQL5"/>
<evidence type="ECO:0000256" key="4">
    <source>
        <dbReference type="SAM" id="MobiDB-lite"/>
    </source>
</evidence>
<keyword evidence="5" id="KW-0472">Membrane</keyword>
<dbReference type="EMBL" id="LBXL01000006">
    <property type="protein sequence ID" value="KKR30449.1"/>
    <property type="molecule type" value="Genomic_DNA"/>
</dbReference>
<evidence type="ECO:0000256" key="5">
    <source>
        <dbReference type="SAM" id="Phobius"/>
    </source>
</evidence>
<keyword evidence="1" id="KW-0134">Cell wall</keyword>
<evidence type="ECO:0000313" key="7">
    <source>
        <dbReference type="EMBL" id="KKR30449.1"/>
    </source>
</evidence>
<organism evidence="7 8">
    <name type="scientific">Candidatus Woesebacteria bacterium GW2011_GWA1_39_8</name>
    <dbReference type="NCBI Taxonomy" id="1618552"/>
    <lineage>
        <taxon>Bacteria</taxon>
        <taxon>Candidatus Woeseibacteriota</taxon>
    </lineage>
</organism>
<accession>A0A0G0PQL5</accession>